<dbReference type="InterPro" id="IPR022742">
    <property type="entry name" value="Hydrolase_4"/>
</dbReference>
<dbReference type="GeneID" id="97233380"/>
<dbReference type="PATRIC" id="fig|38300.4.peg.5836"/>
<accession>A0A0M4DEC9</accession>
<dbReference type="EMBL" id="CP011340">
    <property type="protein sequence ID" value="ALC23877.1"/>
    <property type="molecule type" value="Genomic_DNA"/>
</dbReference>
<dbReference type="Proteomes" id="UP000060513">
    <property type="component" value="Chromosome"/>
</dbReference>
<dbReference type="Pfam" id="PF12146">
    <property type="entry name" value="Hydrolase_4"/>
    <property type="match status" value="1"/>
</dbReference>
<protein>
    <submittedName>
        <fullName evidence="2">Esterase</fullName>
    </submittedName>
</protein>
<reference evidence="2 3" key="1">
    <citation type="submission" date="2015-08" db="EMBL/GenBank/DDBJ databases">
        <title>Genome sequence of the pristinamycin over-producing bacterium Streptomyces pristinaespiralis HCCB10218.</title>
        <authorList>
            <person name="Tian J."/>
            <person name="Yang J."/>
            <person name="Li L."/>
            <person name="Ruan L."/>
            <person name="Wei W."/>
            <person name="Zheng G."/>
            <person name="Wei Z."/>
            <person name="Yang S."/>
            <person name="Ge M."/>
            <person name="Jiang W."/>
            <person name="Lu Y."/>
        </authorList>
    </citation>
    <scope>NUCLEOTIDE SEQUENCE [LARGE SCALE GENOMIC DNA]</scope>
    <source>
        <strain evidence="2 3">HCCB 10218</strain>
    </source>
</reference>
<dbReference type="STRING" id="38300.SPRI_5571"/>
<organism evidence="2">
    <name type="scientific">Streptomyces pristinaespiralis</name>
    <dbReference type="NCBI Taxonomy" id="38300"/>
    <lineage>
        <taxon>Bacteria</taxon>
        <taxon>Bacillati</taxon>
        <taxon>Actinomycetota</taxon>
        <taxon>Actinomycetes</taxon>
        <taxon>Kitasatosporales</taxon>
        <taxon>Streptomycetaceae</taxon>
        <taxon>Streptomyces</taxon>
    </lineage>
</organism>
<sequence length="219" mass="23172">MIVIAVRTGVKEPLPALRLYRSVGQPRAAVLLLHGGRADALEPPPALNLPLARMRPFVRAIGRATAGRPVALGRVRYGHRGWNGERADAARDARLAMDELATLAGAVPTVLVGHSMGARAALHAAGHPQVKAVVGLAPWCPPEDPVDHLAGRTVVLLHGDRDRITDPAQTWAFAARARAAGADVRELPMPGGDHAMLRGAADWHAHTTRLVLELLGTAS</sequence>
<dbReference type="SUPFAM" id="SSF53474">
    <property type="entry name" value="alpha/beta-Hydrolases"/>
    <property type="match status" value="1"/>
</dbReference>
<name>A0A0M4DEC9_STRPR</name>
<dbReference type="Gene3D" id="3.40.50.1820">
    <property type="entry name" value="alpha/beta hydrolase"/>
    <property type="match status" value="1"/>
</dbReference>
<evidence type="ECO:0000313" key="3">
    <source>
        <dbReference type="Proteomes" id="UP000060513"/>
    </source>
</evidence>
<dbReference type="RefSeq" id="WP_238996258.1">
    <property type="nucleotide sequence ID" value="NZ_CP011340.1"/>
</dbReference>
<dbReference type="KEGG" id="spri:SPRI_5571"/>
<dbReference type="InterPro" id="IPR029058">
    <property type="entry name" value="AB_hydrolase_fold"/>
</dbReference>
<dbReference type="AlphaFoldDB" id="A0A0M4DEC9"/>
<evidence type="ECO:0000259" key="1">
    <source>
        <dbReference type="Pfam" id="PF12146"/>
    </source>
</evidence>
<proteinExistence type="predicted"/>
<evidence type="ECO:0000313" key="2">
    <source>
        <dbReference type="EMBL" id="ALC23877.1"/>
    </source>
</evidence>
<feature type="domain" description="Serine aminopeptidase S33" evidence="1">
    <location>
        <begin position="78"/>
        <end position="145"/>
    </location>
</feature>
<gene>
    <name evidence="2" type="ORF">SPRI_5571</name>
</gene>